<evidence type="ECO:0000256" key="4">
    <source>
        <dbReference type="ARBA" id="ARBA00022490"/>
    </source>
</evidence>
<feature type="compositionally biased region" description="Polar residues" evidence="9">
    <location>
        <begin position="225"/>
        <end position="246"/>
    </location>
</feature>
<dbReference type="EMBL" id="LAVV01004854">
    <property type="protein sequence ID" value="KNZ61206.1"/>
    <property type="molecule type" value="Genomic_DNA"/>
</dbReference>
<evidence type="ECO:0000256" key="9">
    <source>
        <dbReference type="SAM" id="MobiDB-lite"/>
    </source>
</evidence>
<comment type="caution">
    <text evidence="10">The sequence shown here is derived from an EMBL/GenBank/DDBJ whole genome shotgun (WGS) entry which is preliminary data.</text>
</comment>
<dbReference type="Pfam" id="PF08528">
    <property type="entry name" value="Whi5"/>
    <property type="match status" value="1"/>
</dbReference>
<dbReference type="OrthoDB" id="2163387at2759"/>
<accession>A0A0L6VKA2</accession>
<proteinExistence type="inferred from homology"/>
<dbReference type="InterPro" id="IPR013734">
    <property type="entry name" value="TF_Nrm1/Whi5"/>
</dbReference>
<sequence length="347" mass="39094">MGINMLLQGECFMALVKEFRISEPDCGKQDCRDAFSVLLVCWERRSEERSNKKKNYNNNYQLYLLKKEWPLLISKLTSNAASSSNGYSSASDYQSCVQVSHYQGELRRVHSSLCLLAQLACPTQGFLAAKRALQTRLRLAGFKASHGWQDVSFEQIEPQLLRTLKQQQQKAAAGHGQSPPRPRRQMMNRTSQHSDQSPDLSYPGAHRPSQPVWTTPDHRLPPTFHPQSDTSLSFSRRTIPQITCGTFSAPSSAQPHSHIPPPPPPQPSHPHTPEQIIRSKWTMARIPSQTHSNTTPEDDELRDQTTAAEMMLFLATGSPSPDHHSLASVSQNSRPLHHPQLQPQFRT</sequence>
<comment type="similarity">
    <text evidence="3">Belongs to the WHI5/NRM1 family.</text>
</comment>
<keyword evidence="11" id="KW-1185">Reference proteome</keyword>
<gene>
    <name evidence="10" type="ORF">VP01_1436g5</name>
</gene>
<feature type="region of interest" description="Disordered" evidence="9">
    <location>
        <begin position="164"/>
        <end position="273"/>
    </location>
</feature>
<keyword evidence="7" id="KW-0804">Transcription</keyword>
<evidence type="ECO:0000256" key="5">
    <source>
        <dbReference type="ARBA" id="ARBA00022491"/>
    </source>
</evidence>
<dbReference type="VEuPathDB" id="FungiDB:VP01_1436g5"/>
<feature type="region of interest" description="Disordered" evidence="9">
    <location>
        <begin position="314"/>
        <end position="347"/>
    </location>
</feature>
<evidence type="ECO:0000256" key="6">
    <source>
        <dbReference type="ARBA" id="ARBA00023015"/>
    </source>
</evidence>
<protein>
    <submittedName>
        <fullName evidence="10">Uncharacterized protein</fullName>
    </submittedName>
</protein>
<comment type="subcellular location">
    <subcellularLocation>
        <location evidence="2">Cytoplasm</location>
    </subcellularLocation>
    <subcellularLocation>
        <location evidence="1">Nucleus</location>
    </subcellularLocation>
</comment>
<dbReference type="Proteomes" id="UP000037035">
    <property type="component" value="Unassembled WGS sequence"/>
</dbReference>
<evidence type="ECO:0000256" key="1">
    <source>
        <dbReference type="ARBA" id="ARBA00004123"/>
    </source>
</evidence>
<feature type="compositionally biased region" description="Low complexity" evidence="9">
    <location>
        <begin position="248"/>
        <end position="257"/>
    </location>
</feature>
<dbReference type="GO" id="GO:0005737">
    <property type="term" value="C:cytoplasm"/>
    <property type="evidence" value="ECO:0007669"/>
    <property type="project" value="UniProtKB-SubCell"/>
</dbReference>
<evidence type="ECO:0000313" key="10">
    <source>
        <dbReference type="EMBL" id="KNZ61206.1"/>
    </source>
</evidence>
<feature type="compositionally biased region" description="Pro residues" evidence="9">
    <location>
        <begin position="258"/>
        <end position="270"/>
    </location>
</feature>
<evidence type="ECO:0000256" key="8">
    <source>
        <dbReference type="ARBA" id="ARBA00023242"/>
    </source>
</evidence>
<keyword evidence="5" id="KW-0678">Repressor</keyword>
<reference evidence="10 11" key="1">
    <citation type="submission" date="2015-08" db="EMBL/GenBank/DDBJ databases">
        <title>Next Generation Sequencing and Analysis of the Genome of Puccinia sorghi L Schw, the Causal Agent of Maize Common Rust.</title>
        <authorList>
            <person name="Rochi L."/>
            <person name="Burguener G."/>
            <person name="Darino M."/>
            <person name="Turjanski A."/>
            <person name="Kreff E."/>
            <person name="Dieguez M.J."/>
            <person name="Sacco F."/>
        </authorList>
    </citation>
    <scope>NUCLEOTIDE SEQUENCE [LARGE SCALE GENOMIC DNA]</scope>
    <source>
        <strain evidence="10 11">RO10H11247</strain>
    </source>
</reference>
<evidence type="ECO:0000313" key="11">
    <source>
        <dbReference type="Proteomes" id="UP000037035"/>
    </source>
</evidence>
<organism evidence="10 11">
    <name type="scientific">Puccinia sorghi</name>
    <dbReference type="NCBI Taxonomy" id="27349"/>
    <lineage>
        <taxon>Eukaryota</taxon>
        <taxon>Fungi</taxon>
        <taxon>Dikarya</taxon>
        <taxon>Basidiomycota</taxon>
        <taxon>Pucciniomycotina</taxon>
        <taxon>Pucciniomycetes</taxon>
        <taxon>Pucciniales</taxon>
        <taxon>Pucciniaceae</taxon>
        <taxon>Puccinia</taxon>
    </lineage>
</organism>
<keyword evidence="8" id="KW-0539">Nucleus</keyword>
<feature type="compositionally biased region" description="Polar residues" evidence="9">
    <location>
        <begin position="187"/>
        <end position="199"/>
    </location>
</feature>
<evidence type="ECO:0000256" key="3">
    <source>
        <dbReference type="ARBA" id="ARBA00006922"/>
    </source>
</evidence>
<keyword evidence="4" id="KW-0963">Cytoplasm</keyword>
<evidence type="ECO:0000256" key="2">
    <source>
        <dbReference type="ARBA" id="ARBA00004496"/>
    </source>
</evidence>
<evidence type="ECO:0000256" key="7">
    <source>
        <dbReference type="ARBA" id="ARBA00023163"/>
    </source>
</evidence>
<dbReference type="STRING" id="27349.A0A0L6VKA2"/>
<keyword evidence="6" id="KW-0805">Transcription regulation</keyword>
<dbReference type="GO" id="GO:0005634">
    <property type="term" value="C:nucleus"/>
    <property type="evidence" value="ECO:0007669"/>
    <property type="project" value="UniProtKB-SubCell"/>
</dbReference>
<dbReference type="AlphaFoldDB" id="A0A0L6VKA2"/>
<name>A0A0L6VKA2_9BASI</name>